<protein>
    <submittedName>
        <fullName evidence="8">Olfactory receptor 11A1-like</fullName>
    </submittedName>
</protein>
<dbReference type="PANTHER" id="PTHR26451:SF885">
    <property type="entry name" value="OLFACTORY RECEPTOR"/>
    <property type="match status" value="1"/>
</dbReference>
<dbReference type="PROSITE" id="PS50262">
    <property type="entry name" value="G_PROTEIN_RECEP_F1_2"/>
    <property type="match status" value="1"/>
</dbReference>
<evidence type="ECO:0000313" key="9">
    <source>
        <dbReference type="Proteomes" id="UP000693946"/>
    </source>
</evidence>
<keyword evidence="5" id="KW-0807">Transducer</keyword>
<feature type="transmembrane region" description="Helical" evidence="6">
    <location>
        <begin position="133"/>
        <end position="150"/>
    </location>
</feature>
<evidence type="ECO:0000256" key="1">
    <source>
        <dbReference type="ARBA" id="ARBA00004141"/>
    </source>
</evidence>
<evidence type="ECO:0000256" key="6">
    <source>
        <dbReference type="SAM" id="Phobius"/>
    </source>
</evidence>
<evidence type="ECO:0000313" key="8">
    <source>
        <dbReference type="EMBL" id="KAG7464239.1"/>
    </source>
</evidence>
<name>A0AAV6PHE3_SOLSE</name>
<keyword evidence="8" id="KW-0675">Receptor</keyword>
<accession>A0AAV6PHE3</accession>
<evidence type="ECO:0000256" key="4">
    <source>
        <dbReference type="ARBA" id="ARBA00023136"/>
    </source>
</evidence>
<keyword evidence="4 6" id="KW-0472">Membrane</keyword>
<evidence type="ECO:0000256" key="3">
    <source>
        <dbReference type="ARBA" id="ARBA00022989"/>
    </source>
</evidence>
<evidence type="ECO:0000256" key="5">
    <source>
        <dbReference type="ARBA" id="ARBA00023224"/>
    </source>
</evidence>
<feature type="transmembrane region" description="Helical" evidence="6">
    <location>
        <begin position="7"/>
        <end position="27"/>
    </location>
</feature>
<dbReference type="AlphaFoldDB" id="A0AAV6PHE3"/>
<keyword evidence="2 6" id="KW-0812">Transmembrane</keyword>
<dbReference type="EMBL" id="JAGKHQ010000830">
    <property type="protein sequence ID" value="KAG7464239.1"/>
    <property type="molecule type" value="Genomic_DNA"/>
</dbReference>
<dbReference type="Pfam" id="PF13853">
    <property type="entry name" value="7tm_4"/>
    <property type="match status" value="1"/>
</dbReference>
<comment type="caution">
    <text evidence="8">The sequence shown here is derived from an EMBL/GenBank/DDBJ whole genome shotgun (WGS) entry which is preliminary data.</text>
</comment>
<dbReference type="PANTHER" id="PTHR26451">
    <property type="entry name" value="G_PROTEIN_RECEP_F1_2 DOMAIN-CONTAINING PROTEIN"/>
    <property type="match status" value="1"/>
</dbReference>
<dbReference type="GO" id="GO:0016020">
    <property type="term" value="C:membrane"/>
    <property type="evidence" value="ECO:0007669"/>
    <property type="project" value="UniProtKB-SubCell"/>
</dbReference>
<sequence>MTSRNIAVLITLMWFIPVIAILIVFSLNARLTICSTIIERLYCDNFSVVKLACDDTTVNNIYGLTYTTCVFGVFLLILYTYIKILLVIFSGSKKSRQKAVSTCTPHLASLLNFSCGCFLEAIQSRFNMNGVPILLRIFLSLYFLICQPGFNPVVYGLTLTKIRIICKNLVFRQI</sequence>
<keyword evidence="3 6" id="KW-1133">Transmembrane helix</keyword>
<comment type="subcellular location">
    <subcellularLocation>
        <location evidence="1">Membrane</location>
        <topology evidence="1">Multi-pass membrane protein</topology>
    </subcellularLocation>
</comment>
<dbReference type="GO" id="GO:0004984">
    <property type="term" value="F:olfactory receptor activity"/>
    <property type="evidence" value="ECO:0007669"/>
    <property type="project" value="InterPro"/>
</dbReference>
<evidence type="ECO:0000256" key="2">
    <source>
        <dbReference type="ARBA" id="ARBA00022692"/>
    </source>
</evidence>
<dbReference type="InterPro" id="IPR017452">
    <property type="entry name" value="GPCR_Rhodpsn_7TM"/>
</dbReference>
<proteinExistence type="predicted"/>
<dbReference type="GO" id="GO:0005549">
    <property type="term" value="F:odorant binding"/>
    <property type="evidence" value="ECO:0007669"/>
    <property type="project" value="TreeGrafter"/>
</dbReference>
<dbReference type="GO" id="GO:0007186">
    <property type="term" value="P:G protein-coupled receptor signaling pathway"/>
    <property type="evidence" value="ECO:0007669"/>
    <property type="project" value="InterPro"/>
</dbReference>
<organism evidence="8 9">
    <name type="scientific">Solea senegalensis</name>
    <name type="common">Senegalese sole</name>
    <dbReference type="NCBI Taxonomy" id="28829"/>
    <lineage>
        <taxon>Eukaryota</taxon>
        <taxon>Metazoa</taxon>
        <taxon>Chordata</taxon>
        <taxon>Craniata</taxon>
        <taxon>Vertebrata</taxon>
        <taxon>Euteleostomi</taxon>
        <taxon>Actinopterygii</taxon>
        <taxon>Neopterygii</taxon>
        <taxon>Teleostei</taxon>
        <taxon>Neoteleostei</taxon>
        <taxon>Acanthomorphata</taxon>
        <taxon>Carangaria</taxon>
        <taxon>Pleuronectiformes</taxon>
        <taxon>Pleuronectoidei</taxon>
        <taxon>Soleidae</taxon>
        <taxon>Solea</taxon>
    </lineage>
</organism>
<feature type="transmembrane region" description="Helical" evidence="6">
    <location>
        <begin position="64"/>
        <end position="89"/>
    </location>
</feature>
<dbReference type="InterPro" id="IPR000725">
    <property type="entry name" value="Olfact_rcpt"/>
</dbReference>
<keyword evidence="9" id="KW-1185">Reference proteome</keyword>
<gene>
    <name evidence="8" type="ORF">JOB18_021577</name>
</gene>
<feature type="domain" description="G-protein coupled receptors family 1 profile" evidence="7">
    <location>
        <begin position="1"/>
        <end position="155"/>
    </location>
</feature>
<reference evidence="8 9" key="1">
    <citation type="journal article" date="2021" name="Sci. Rep.">
        <title>Chromosome anchoring in Senegalese sole (Solea senegalensis) reveals sex-associated markers and genome rearrangements in flatfish.</title>
        <authorList>
            <person name="Guerrero-Cozar I."/>
            <person name="Gomez-Garrido J."/>
            <person name="Berbel C."/>
            <person name="Martinez-Blanch J.F."/>
            <person name="Alioto T."/>
            <person name="Claros M.G."/>
            <person name="Gagnaire P.A."/>
            <person name="Manchado M."/>
        </authorList>
    </citation>
    <scope>NUCLEOTIDE SEQUENCE [LARGE SCALE GENOMIC DNA]</scope>
    <source>
        <strain evidence="8">Sse05_10M</strain>
    </source>
</reference>
<dbReference type="InterPro" id="IPR052921">
    <property type="entry name" value="GPCR1_Superfamily_Member"/>
</dbReference>
<evidence type="ECO:0000259" key="7">
    <source>
        <dbReference type="PROSITE" id="PS50262"/>
    </source>
</evidence>
<dbReference type="Proteomes" id="UP000693946">
    <property type="component" value="Unassembled WGS sequence"/>
</dbReference>
<dbReference type="SUPFAM" id="SSF81321">
    <property type="entry name" value="Family A G protein-coupled receptor-like"/>
    <property type="match status" value="1"/>
</dbReference>